<dbReference type="EMBL" id="GBXM01046646">
    <property type="protein sequence ID" value="JAH61931.1"/>
    <property type="molecule type" value="Transcribed_RNA"/>
</dbReference>
<feature type="region of interest" description="Disordered" evidence="1">
    <location>
        <begin position="1"/>
        <end position="21"/>
    </location>
</feature>
<dbReference type="AlphaFoldDB" id="A0A0E9U7V9"/>
<reference evidence="2" key="1">
    <citation type="submission" date="2014-11" db="EMBL/GenBank/DDBJ databases">
        <authorList>
            <person name="Amaro Gonzalez C."/>
        </authorList>
    </citation>
    <scope>NUCLEOTIDE SEQUENCE</scope>
</reference>
<proteinExistence type="predicted"/>
<feature type="compositionally biased region" description="Basic residues" evidence="1">
    <location>
        <begin position="10"/>
        <end position="21"/>
    </location>
</feature>
<protein>
    <submittedName>
        <fullName evidence="2">Uncharacterized protein</fullName>
    </submittedName>
</protein>
<organism evidence="2">
    <name type="scientific">Anguilla anguilla</name>
    <name type="common">European freshwater eel</name>
    <name type="synonym">Muraena anguilla</name>
    <dbReference type="NCBI Taxonomy" id="7936"/>
    <lineage>
        <taxon>Eukaryota</taxon>
        <taxon>Metazoa</taxon>
        <taxon>Chordata</taxon>
        <taxon>Craniata</taxon>
        <taxon>Vertebrata</taxon>
        <taxon>Euteleostomi</taxon>
        <taxon>Actinopterygii</taxon>
        <taxon>Neopterygii</taxon>
        <taxon>Teleostei</taxon>
        <taxon>Anguilliformes</taxon>
        <taxon>Anguillidae</taxon>
        <taxon>Anguilla</taxon>
    </lineage>
</organism>
<accession>A0A0E9U7V9</accession>
<sequence>MVQLIGSTANRRRLRKSSASS</sequence>
<evidence type="ECO:0000256" key="1">
    <source>
        <dbReference type="SAM" id="MobiDB-lite"/>
    </source>
</evidence>
<evidence type="ECO:0000313" key="2">
    <source>
        <dbReference type="EMBL" id="JAH61931.1"/>
    </source>
</evidence>
<name>A0A0E9U7V9_ANGAN</name>
<reference evidence="2" key="2">
    <citation type="journal article" date="2015" name="Fish Shellfish Immunol.">
        <title>Early steps in the European eel (Anguilla anguilla)-Vibrio vulnificus interaction in the gills: Role of the RtxA13 toxin.</title>
        <authorList>
            <person name="Callol A."/>
            <person name="Pajuelo D."/>
            <person name="Ebbesson L."/>
            <person name="Teles M."/>
            <person name="MacKenzie S."/>
            <person name="Amaro C."/>
        </authorList>
    </citation>
    <scope>NUCLEOTIDE SEQUENCE</scope>
</reference>